<gene>
    <name evidence="1" type="ORF">LCGC14_1013670</name>
</gene>
<name>A0A0F9N3V0_9ZZZZ</name>
<organism evidence="1">
    <name type="scientific">marine sediment metagenome</name>
    <dbReference type="NCBI Taxonomy" id="412755"/>
    <lineage>
        <taxon>unclassified sequences</taxon>
        <taxon>metagenomes</taxon>
        <taxon>ecological metagenomes</taxon>
    </lineage>
</organism>
<dbReference type="EMBL" id="LAZR01004001">
    <property type="protein sequence ID" value="KKN12709.1"/>
    <property type="molecule type" value="Genomic_DNA"/>
</dbReference>
<accession>A0A0F9N3V0</accession>
<protein>
    <submittedName>
        <fullName evidence="1">Uncharacterized protein</fullName>
    </submittedName>
</protein>
<evidence type="ECO:0000313" key="1">
    <source>
        <dbReference type="EMBL" id="KKN12709.1"/>
    </source>
</evidence>
<sequence length="103" mass="11744">MIEKFVTVIIKHLGDFGDGGLTFSPKAIVPTGYQYLEEFSYVKEDSHIHVSLYELIPPPLPTIEEAAIKFISLQARNPRQHNGISSLYVELWDAVQRKLEEDD</sequence>
<reference evidence="1" key="1">
    <citation type="journal article" date="2015" name="Nature">
        <title>Complex archaea that bridge the gap between prokaryotes and eukaryotes.</title>
        <authorList>
            <person name="Spang A."/>
            <person name="Saw J.H."/>
            <person name="Jorgensen S.L."/>
            <person name="Zaremba-Niedzwiedzka K."/>
            <person name="Martijn J."/>
            <person name="Lind A.E."/>
            <person name="van Eijk R."/>
            <person name="Schleper C."/>
            <person name="Guy L."/>
            <person name="Ettema T.J."/>
        </authorList>
    </citation>
    <scope>NUCLEOTIDE SEQUENCE</scope>
</reference>
<proteinExistence type="predicted"/>
<dbReference type="AlphaFoldDB" id="A0A0F9N3V0"/>
<comment type="caution">
    <text evidence="1">The sequence shown here is derived from an EMBL/GenBank/DDBJ whole genome shotgun (WGS) entry which is preliminary data.</text>
</comment>